<gene>
    <name evidence="2" type="ORF">QIS96_05215</name>
</gene>
<dbReference type="EMBL" id="JASCIQ010000004">
    <property type="protein sequence ID" value="MDI3403224.1"/>
    <property type="molecule type" value="Genomic_DNA"/>
</dbReference>
<evidence type="ECO:0000313" key="2">
    <source>
        <dbReference type="EMBL" id="MDI3403224.1"/>
    </source>
</evidence>
<dbReference type="Proteomes" id="UP001223978">
    <property type="component" value="Unassembled WGS sequence"/>
</dbReference>
<comment type="caution">
    <text evidence="2">The sequence shown here is derived from an EMBL/GenBank/DDBJ whole genome shotgun (WGS) entry which is preliminary data.</text>
</comment>
<evidence type="ECO:0000256" key="1">
    <source>
        <dbReference type="SAM" id="SignalP"/>
    </source>
</evidence>
<evidence type="ECO:0008006" key="4">
    <source>
        <dbReference type="Google" id="ProtNLM"/>
    </source>
</evidence>
<accession>A0ABT6S5P1</accession>
<name>A0ABT6S5P1_9ACTN</name>
<sequence>MRLTRILATAGASLALAATLTGPAAAEGPSLRGACPDRGNEASIYGAWARWDVNCNQDGTVSVTGELQDTAADGECAQADAVNPANNHHQYVNANGWGQAVAINFNLGQGNIGELRIRTINC</sequence>
<feature type="signal peptide" evidence="1">
    <location>
        <begin position="1"/>
        <end position="26"/>
    </location>
</feature>
<protein>
    <recommendedName>
        <fullName evidence="4">Secreted protein</fullName>
    </recommendedName>
</protein>
<reference evidence="2 3" key="1">
    <citation type="submission" date="2023-05" db="EMBL/GenBank/DDBJ databases">
        <title>Draft genome sequence of Streptomyces sp. B-S-A6 isolated from a cave soil in Thailand.</title>
        <authorList>
            <person name="Chamroensaksri N."/>
            <person name="Muangham S."/>
        </authorList>
    </citation>
    <scope>NUCLEOTIDE SEQUENCE [LARGE SCALE GENOMIC DNA]</scope>
    <source>
        <strain evidence="2 3">B-S-A6</strain>
    </source>
</reference>
<keyword evidence="3" id="KW-1185">Reference proteome</keyword>
<proteinExistence type="predicted"/>
<keyword evidence="1" id="KW-0732">Signal</keyword>
<organism evidence="2 3">
    <name type="scientific">Streptomyces cavernicola</name>
    <dbReference type="NCBI Taxonomy" id="3043613"/>
    <lineage>
        <taxon>Bacteria</taxon>
        <taxon>Bacillati</taxon>
        <taxon>Actinomycetota</taxon>
        <taxon>Actinomycetes</taxon>
        <taxon>Kitasatosporales</taxon>
        <taxon>Streptomycetaceae</taxon>
        <taxon>Streptomyces</taxon>
    </lineage>
</organism>
<dbReference type="RefSeq" id="WP_282541176.1">
    <property type="nucleotide sequence ID" value="NZ_JASCIQ010000004.1"/>
</dbReference>
<evidence type="ECO:0000313" key="3">
    <source>
        <dbReference type="Proteomes" id="UP001223978"/>
    </source>
</evidence>
<feature type="chain" id="PRO_5045093782" description="Secreted protein" evidence="1">
    <location>
        <begin position="27"/>
        <end position="122"/>
    </location>
</feature>